<accession>A0A9D4JWX0</accession>
<evidence type="ECO:0000313" key="2">
    <source>
        <dbReference type="Proteomes" id="UP000828390"/>
    </source>
</evidence>
<organism evidence="1 2">
    <name type="scientific">Dreissena polymorpha</name>
    <name type="common">Zebra mussel</name>
    <name type="synonym">Mytilus polymorpha</name>
    <dbReference type="NCBI Taxonomy" id="45954"/>
    <lineage>
        <taxon>Eukaryota</taxon>
        <taxon>Metazoa</taxon>
        <taxon>Spiralia</taxon>
        <taxon>Lophotrochozoa</taxon>
        <taxon>Mollusca</taxon>
        <taxon>Bivalvia</taxon>
        <taxon>Autobranchia</taxon>
        <taxon>Heteroconchia</taxon>
        <taxon>Euheterodonta</taxon>
        <taxon>Imparidentia</taxon>
        <taxon>Neoheterodontei</taxon>
        <taxon>Myida</taxon>
        <taxon>Dreissenoidea</taxon>
        <taxon>Dreissenidae</taxon>
        <taxon>Dreissena</taxon>
    </lineage>
</organism>
<keyword evidence="2" id="KW-1185">Reference proteome</keyword>
<evidence type="ECO:0000313" key="1">
    <source>
        <dbReference type="EMBL" id="KAH3827016.1"/>
    </source>
</evidence>
<reference evidence="1" key="2">
    <citation type="submission" date="2020-11" db="EMBL/GenBank/DDBJ databases">
        <authorList>
            <person name="McCartney M.A."/>
            <person name="Auch B."/>
            <person name="Kono T."/>
            <person name="Mallez S."/>
            <person name="Becker A."/>
            <person name="Gohl D.M."/>
            <person name="Silverstein K.A.T."/>
            <person name="Koren S."/>
            <person name="Bechman K.B."/>
            <person name="Herman A."/>
            <person name="Abrahante J.E."/>
            <person name="Garbe J."/>
        </authorList>
    </citation>
    <scope>NUCLEOTIDE SEQUENCE</scope>
    <source>
        <strain evidence="1">Duluth1</strain>
        <tissue evidence="1">Whole animal</tissue>
    </source>
</reference>
<comment type="caution">
    <text evidence="1">The sequence shown here is derived from an EMBL/GenBank/DDBJ whole genome shotgun (WGS) entry which is preliminary data.</text>
</comment>
<dbReference type="AlphaFoldDB" id="A0A9D4JWX0"/>
<name>A0A9D4JWX0_DREPO</name>
<protein>
    <submittedName>
        <fullName evidence="1">Uncharacterized protein</fullName>
    </submittedName>
</protein>
<gene>
    <name evidence="1" type="ORF">DPMN_128944</name>
</gene>
<dbReference type="EMBL" id="JAIWYP010000005">
    <property type="protein sequence ID" value="KAH3827016.1"/>
    <property type="molecule type" value="Genomic_DNA"/>
</dbReference>
<sequence length="54" mass="6291">MDVKLQMGAADWGLKTNVVEFQGGHYWPDMTPQRSHVMTCWPLQTFSSRHWLNA</sequence>
<reference evidence="1" key="1">
    <citation type="journal article" date="2019" name="bioRxiv">
        <title>The Genome of the Zebra Mussel, Dreissena polymorpha: A Resource for Invasive Species Research.</title>
        <authorList>
            <person name="McCartney M.A."/>
            <person name="Auch B."/>
            <person name="Kono T."/>
            <person name="Mallez S."/>
            <person name="Zhang Y."/>
            <person name="Obille A."/>
            <person name="Becker A."/>
            <person name="Abrahante J.E."/>
            <person name="Garbe J."/>
            <person name="Badalamenti J.P."/>
            <person name="Herman A."/>
            <person name="Mangelson H."/>
            <person name="Liachko I."/>
            <person name="Sullivan S."/>
            <person name="Sone E.D."/>
            <person name="Koren S."/>
            <person name="Silverstein K.A.T."/>
            <person name="Beckman K.B."/>
            <person name="Gohl D.M."/>
        </authorList>
    </citation>
    <scope>NUCLEOTIDE SEQUENCE</scope>
    <source>
        <strain evidence="1">Duluth1</strain>
        <tissue evidence="1">Whole animal</tissue>
    </source>
</reference>
<proteinExistence type="predicted"/>
<dbReference type="Proteomes" id="UP000828390">
    <property type="component" value="Unassembled WGS sequence"/>
</dbReference>